<name>A0ABP7GIG4_9FLAO</name>
<dbReference type="EMBL" id="BAABDU010000003">
    <property type="protein sequence ID" value="GAA3766881.1"/>
    <property type="molecule type" value="Genomic_DNA"/>
</dbReference>
<keyword evidence="2" id="KW-1185">Reference proteome</keyword>
<evidence type="ECO:0000313" key="1">
    <source>
        <dbReference type="EMBL" id="GAA3766881.1"/>
    </source>
</evidence>
<gene>
    <name evidence="1" type="ORF">GCM10022423_19520</name>
</gene>
<reference evidence="2" key="1">
    <citation type="journal article" date="2019" name="Int. J. Syst. Evol. Microbiol.">
        <title>The Global Catalogue of Microorganisms (GCM) 10K type strain sequencing project: providing services to taxonomists for standard genome sequencing and annotation.</title>
        <authorList>
            <consortium name="The Broad Institute Genomics Platform"/>
            <consortium name="The Broad Institute Genome Sequencing Center for Infectious Disease"/>
            <person name="Wu L."/>
            <person name="Ma J."/>
        </authorList>
    </citation>
    <scope>NUCLEOTIDE SEQUENCE [LARGE SCALE GENOMIC DNA]</scope>
    <source>
        <strain evidence="2">JCM 17337</strain>
    </source>
</reference>
<sequence length="99" mass="11518">MESEELRALENIKKLSFRYLNILKPTANNIYNAEIKMSSYSELGCVILNMLKLCILALEYDDCDKPSIDLRLILEKTVELFPVDEFELLDVVNELFVEK</sequence>
<protein>
    <submittedName>
        <fullName evidence="1">Uncharacterized protein</fullName>
    </submittedName>
</protein>
<proteinExistence type="predicted"/>
<organism evidence="1 2">
    <name type="scientific">Flavobacterium ginsengiterrae</name>
    <dbReference type="NCBI Taxonomy" id="871695"/>
    <lineage>
        <taxon>Bacteria</taxon>
        <taxon>Pseudomonadati</taxon>
        <taxon>Bacteroidota</taxon>
        <taxon>Flavobacteriia</taxon>
        <taxon>Flavobacteriales</taxon>
        <taxon>Flavobacteriaceae</taxon>
        <taxon>Flavobacterium</taxon>
    </lineage>
</organism>
<dbReference type="Proteomes" id="UP001500748">
    <property type="component" value="Unassembled WGS sequence"/>
</dbReference>
<evidence type="ECO:0000313" key="2">
    <source>
        <dbReference type="Proteomes" id="UP001500748"/>
    </source>
</evidence>
<comment type="caution">
    <text evidence="1">The sequence shown here is derived from an EMBL/GenBank/DDBJ whole genome shotgun (WGS) entry which is preliminary data.</text>
</comment>
<dbReference type="RefSeq" id="WP_345143580.1">
    <property type="nucleotide sequence ID" value="NZ_BAABDU010000003.1"/>
</dbReference>
<accession>A0ABP7GIG4</accession>